<dbReference type="OMA" id="LLHICEV"/>
<dbReference type="GO" id="GO:0006310">
    <property type="term" value="P:DNA recombination"/>
    <property type="evidence" value="ECO:0007669"/>
    <property type="project" value="UniProtKB-KW"/>
</dbReference>
<dbReference type="SUPFAM" id="SSF52540">
    <property type="entry name" value="P-loop containing nucleoside triphosphate hydrolases"/>
    <property type="match status" value="2"/>
</dbReference>
<dbReference type="EMBL" id="CDMY01000326">
    <property type="protein sequence ID" value="CEM02443.1"/>
    <property type="molecule type" value="Genomic_DNA"/>
</dbReference>
<keyword evidence="1" id="KW-0067">ATP-binding</keyword>
<dbReference type="Pfam" id="PF14214">
    <property type="entry name" value="Helitron_like_N"/>
    <property type="match status" value="1"/>
</dbReference>
<dbReference type="GO" id="GO:0006281">
    <property type="term" value="P:DNA repair"/>
    <property type="evidence" value="ECO:0007669"/>
    <property type="project" value="UniProtKB-KW"/>
</dbReference>
<sequence length="1000" mass="114514">MQDDFECDGVDVTEQAKGGFVLLPGSFVGSERYYKRLCQDAFAIVAQYGKPSWFIIITCNGNWPEIQEKLQSGQTAYDRPDLTSRVFHLKLRSLLQRLRDGPLSRALYLMAVIEYQKRGLSHAHISVRNEEHPSCGADVDKFVCGEMPRHNPQLRKLVESFMVHKCSARCRDEASLREYHRCRNANEPVAERCKYGFPQPLCDETHFDGRGRCVYRRRHEEDRWVPPYSPELLAEFNCHLYVDCAASTNVISYMYKYMYKPEKSAFLISVEHEKKRKQRAAKADAGEASESEQQKKRRRQQVASLLTNHQTAHPAQEQQRDEIRDYQQGRVLCASEACHRIFGHQIHWTQPSVTTLLVYLPAERPVVQRVSGRGETGRVFMPGLSMIDHWLNRPDATRRINNEDVDFDQMTYQQFFRRFAMKKDRARDPQEADMAGENADAHESATAREMRTKTGHGFYQRRRWEQHCTRLQSAFAMQGERYYLRLLLKGSQAKGSFEAIRTIDGTCYSTFSQAAKAAGLLEGQTYVENVMREAVEEQAVLPYQLRFLFVVLILNHECAAADILEKYREFMVDDYEEVDDPEAAYERLLREICEDLQECGMTNTECGPPEPQHIPAEEQTERKSYGSLTTIRQSYDRVHDMVEKVAEQKEVFEDIMAHIYPRNGDSPEPFCLLIKAPGGAGKTTVLRCVLSAVRSRGDIALASATTALAALNYVGGHTAHGLHKIPVVDDIMKENLRCTVSRTSQKADLLRKAKVIVWDEISMAHRKCIEAVDLMLQDIMECNLPFGGKVFVCAGDFRQLPLVLPRHEDCNETTIFHASLRSSDLYDEFIVRELKQIMRSKNDTAYTNMCLKVGDGRQRRFVQIHSQEDAIEFAFPDRLYERDPRACASRAILCPTNEAVDAINNTIIDRMDGQLCTHVARERYLEEDYQAGHHDEDFLAGQNESPKPPHTLQLKRGVVCLVLRNMSWRYGLSNNEKVIYKGPRGSSMIEVQKVGGGSSQ</sequence>
<dbReference type="OrthoDB" id="425788at2759"/>
<dbReference type="Pfam" id="PF05970">
    <property type="entry name" value="PIF1"/>
    <property type="match status" value="1"/>
</dbReference>
<feature type="region of interest" description="Disordered" evidence="2">
    <location>
        <begin position="426"/>
        <end position="449"/>
    </location>
</feature>
<evidence type="ECO:0000256" key="2">
    <source>
        <dbReference type="SAM" id="MobiDB-lite"/>
    </source>
</evidence>
<dbReference type="InterPro" id="IPR027417">
    <property type="entry name" value="P-loop_NTPase"/>
</dbReference>
<dbReference type="PANTHER" id="PTHR10492">
    <property type="match status" value="1"/>
</dbReference>
<keyword evidence="1" id="KW-0347">Helicase</keyword>
<evidence type="ECO:0000259" key="4">
    <source>
        <dbReference type="Pfam" id="PF14214"/>
    </source>
</evidence>
<evidence type="ECO:0000259" key="3">
    <source>
        <dbReference type="Pfam" id="PF05970"/>
    </source>
</evidence>
<comment type="catalytic activity">
    <reaction evidence="1">
        <text>ATP + H2O = ADP + phosphate + H(+)</text>
        <dbReference type="Rhea" id="RHEA:13065"/>
        <dbReference type="ChEBI" id="CHEBI:15377"/>
        <dbReference type="ChEBI" id="CHEBI:15378"/>
        <dbReference type="ChEBI" id="CHEBI:30616"/>
        <dbReference type="ChEBI" id="CHEBI:43474"/>
        <dbReference type="ChEBI" id="CHEBI:456216"/>
        <dbReference type="EC" id="5.6.2.3"/>
    </reaction>
</comment>
<keyword evidence="1" id="KW-0378">Hydrolase</keyword>
<proteinExistence type="inferred from homology"/>
<feature type="region of interest" description="Disordered" evidence="2">
    <location>
        <begin position="277"/>
        <end position="302"/>
    </location>
</feature>
<dbReference type="InterPro" id="IPR010285">
    <property type="entry name" value="DNA_helicase_pif1-like_DEAD"/>
</dbReference>
<name>A0A0G4EW32_VITBC</name>
<evidence type="ECO:0000313" key="6">
    <source>
        <dbReference type="Proteomes" id="UP000041254"/>
    </source>
</evidence>
<dbReference type="GO" id="GO:0016887">
    <property type="term" value="F:ATP hydrolysis activity"/>
    <property type="evidence" value="ECO:0007669"/>
    <property type="project" value="RHEA"/>
</dbReference>
<dbReference type="EC" id="5.6.2.3" evidence="1"/>
<dbReference type="GO" id="GO:0005524">
    <property type="term" value="F:ATP binding"/>
    <property type="evidence" value="ECO:0007669"/>
    <property type="project" value="UniProtKB-KW"/>
</dbReference>
<feature type="domain" description="Helitron helicase-like" evidence="4">
    <location>
        <begin position="15"/>
        <end position="125"/>
    </location>
</feature>
<accession>A0A0G4EW32</accession>
<dbReference type="AlphaFoldDB" id="A0A0G4EW32"/>
<dbReference type="PhylomeDB" id="A0A0G4EW32"/>
<gene>
    <name evidence="5" type="ORF">Vbra_13592</name>
</gene>
<feature type="domain" description="DNA helicase Pif1-like DEAD-box helicase" evidence="3">
    <location>
        <begin position="646"/>
        <end position="858"/>
    </location>
</feature>
<dbReference type="Gene3D" id="3.40.50.300">
    <property type="entry name" value="P-loop containing nucleotide triphosphate hydrolases"/>
    <property type="match status" value="1"/>
</dbReference>
<keyword evidence="6" id="KW-1185">Reference proteome</keyword>
<protein>
    <recommendedName>
        <fullName evidence="1">ATP-dependent DNA helicase</fullName>
        <ecNumber evidence="1">5.6.2.3</ecNumber>
    </recommendedName>
</protein>
<dbReference type="GO" id="GO:0000723">
    <property type="term" value="P:telomere maintenance"/>
    <property type="evidence" value="ECO:0007669"/>
    <property type="project" value="InterPro"/>
</dbReference>
<dbReference type="PANTHER" id="PTHR10492:SF57">
    <property type="entry name" value="ATP-DEPENDENT DNA HELICASE"/>
    <property type="match status" value="1"/>
</dbReference>
<dbReference type="InParanoid" id="A0A0G4EW32"/>
<dbReference type="STRING" id="1169540.A0A0G4EW32"/>
<evidence type="ECO:0000256" key="1">
    <source>
        <dbReference type="RuleBase" id="RU363044"/>
    </source>
</evidence>
<comment type="cofactor">
    <cofactor evidence="1">
        <name>Mg(2+)</name>
        <dbReference type="ChEBI" id="CHEBI:18420"/>
    </cofactor>
</comment>
<comment type="similarity">
    <text evidence="1">Belongs to the helicase family.</text>
</comment>
<keyword evidence="1" id="KW-0547">Nucleotide-binding</keyword>
<dbReference type="Proteomes" id="UP000041254">
    <property type="component" value="Unassembled WGS sequence"/>
</dbReference>
<feature type="region of interest" description="Disordered" evidence="2">
    <location>
        <begin position="604"/>
        <end position="623"/>
    </location>
</feature>
<dbReference type="VEuPathDB" id="CryptoDB:Vbra_13592"/>
<evidence type="ECO:0000313" key="5">
    <source>
        <dbReference type="EMBL" id="CEM02443.1"/>
    </source>
</evidence>
<keyword evidence="1" id="KW-0233">DNA recombination</keyword>
<keyword evidence="1" id="KW-0234">DNA repair</keyword>
<keyword evidence="1" id="KW-0227">DNA damage</keyword>
<dbReference type="GO" id="GO:0043139">
    <property type="term" value="F:5'-3' DNA helicase activity"/>
    <property type="evidence" value="ECO:0007669"/>
    <property type="project" value="UniProtKB-EC"/>
</dbReference>
<reference evidence="5 6" key="1">
    <citation type="submission" date="2014-11" db="EMBL/GenBank/DDBJ databases">
        <authorList>
            <person name="Zhu J."/>
            <person name="Qi W."/>
            <person name="Song R."/>
        </authorList>
    </citation>
    <scope>NUCLEOTIDE SEQUENCE [LARGE SCALE GENOMIC DNA]</scope>
</reference>
<feature type="compositionally biased region" description="Basic and acidic residues" evidence="2">
    <location>
        <begin position="439"/>
        <end position="449"/>
    </location>
</feature>
<organism evidence="5 6">
    <name type="scientific">Vitrella brassicaformis (strain CCMP3155)</name>
    <dbReference type="NCBI Taxonomy" id="1169540"/>
    <lineage>
        <taxon>Eukaryota</taxon>
        <taxon>Sar</taxon>
        <taxon>Alveolata</taxon>
        <taxon>Colpodellida</taxon>
        <taxon>Vitrellaceae</taxon>
        <taxon>Vitrella</taxon>
    </lineage>
</organism>
<dbReference type="InterPro" id="IPR025476">
    <property type="entry name" value="Helitron_helicase-like"/>
</dbReference>